<dbReference type="KEGG" id="naci:NUH88_06280"/>
<evidence type="ECO:0000313" key="2">
    <source>
        <dbReference type="EMBL" id="UUX51297.1"/>
    </source>
</evidence>
<gene>
    <name evidence="2" type="ORF">NUH88_06280</name>
</gene>
<dbReference type="InterPro" id="IPR050834">
    <property type="entry name" value="Glycosyltransf_2"/>
</dbReference>
<dbReference type="EMBL" id="CP102480">
    <property type="protein sequence ID" value="UUX51297.1"/>
    <property type="molecule type" value="Genomic_DNA"/>
</dbReference>
<sequence>MKKQRPTPAQLTQFGHDLLGPIVNLYFLRLHAHLLQTDPVADRILFLLRAGLRLKSLYEIWLACRDLALQEHVHLLRTSRLMAVKGTYAASPSLALTALGSELEGEPLDRIVRGLLRAEQSRETPLSIPEVPPQPLHDFLQSDAPTAERVRRHLRRQSRLFADYVEAVAGSAERLLLIDTGWRGTQQLLFEQAFDDWHWSGLYFGCIGRASISGEQPAAMTGLMFDTPLFDPDQPASILLQHRHLIESVFEPNVPSIERIDHSDIDRARKGRSETIREKRLADPAFDGVCAYLRKFATASPTEALDRYEGALRSLSRLISEPDTAAIALLARKPRSLDLGRTGAVGALLPACDRFPEDSPEQRVEDSLWPPGQAALEFSGQRRLRVQRRLLEKITLPAAPKTEDRVAIVTRTKDRPLLFRRAAESVSRQSYGNYVWVVVNDGGDPGPVRDILSETAIDPARILFCSFDDSQGMEAASNAGIRNSRSDLIVIHDDDDSWEPDFLARTVGFLGEHEALYDGVVTHSTHVTEEISNGSVIERDRKPFNGWLSTVQLAEMAVANSFPPIAFLYRRALWERLEGYDESLPVLGDWDFNLRFLLEADIGVLDAPLANYHHRTGTTAKDTYANSDLAARNPHIAYNALIRNKYLRGGAADPKLRALASLMGDAYLQEDLRARIESVRPAAMRPGTCEDVAALRSRLTAQRNELHRGRILLHMTVSEIIRSRGLSIGVDEMIRQLSGLADEYAETAGLSASTGRQADWTGSR</sequence>
<dbReference type="RefSeq" id="WP_257770703.1">
    <property type="nucleotide sequence ID" value="NZ_CP102480.1"/>
</dbReference>
<dbReference type="SUPFAM" id="SSF53448">
    <property type="entry name" value="Nucleotide-diphospho-sugar transferases"/>
    <property type="match status" value="1"/>
</dbReference>
<name>A0A9J7AXY3_9PROT</name>
<evidence type="ECO:0000313" key="3">
    <source>
        <dbReference type="Proteomes" id="UP001060336"/>
    </source>
</evidence>
<dbReference type="InterPro" id="IPR029044">
    <property type="entry name" value="Nucleotide-diphossugar_trans"/>
</dbReference>
<reference evidence="2" key="1">
    <citation type="submission" date="2022-08" db="EMBL/GenBank/DDBJ databases">
        <title>Nisaea acidiphila sp. nov., isolated from a marine algal debris and emended description of the genus Nisaea Urios et al. 2008.</title>
        <authorList>
            <person name="Kwon K."/>
        </authorList>
    </citation>
    <scope>NUCLEOTIDE SEQUENCE</scope>
    <source>
        <strain evidence="2">MEBiC11861</strain>
    </source>
</reference>
<organism evidence="2 3">
    <name type="scientific">Nisaea acidiphila</name>
    <dbReference type="NCBI Taxonomy" id="1862145"/>
    <lineage>
        <taxon>Bacteria</taxon>
        <taxon>Pseudomonadati</taxon>
        <taxon>Pseudomonadota</taxon>
        <taxon>Alphaproteobacteria</taxon>
        <taxon>Rhodospirillales</taxon>
        <taxon>Thalassobaculaceae</taxon>
        <taxon>Nisaea</taxon>
    </lineage>
</organism>
<dbReference type="PANTHER" id="PTHR43685:SF2">
    <property type="entry name" value="GLYCOSYLTRANSFERASE 2-LIKE DOMAIN-CONTAINING PROTEIN"/>
    <property type="match status" value="1"/>
</dbReference>
<dbReference type="Gene3D" id="3.90.550.10">
    <property type="entry name" value="Spore Coat Polysaccharide Biosynthesis Protein SpsA, Chain A"/>
    <property type="match status" value="1"/>
</dbReference>
<feature type="domain" description="Glycosyltransferase 2-like" evidence="1">
    <location>
        <begin position="409"/>
        <end position="542"/>
    </location>
</feature>
<protein>
    <submittedName>
        <fullName evidence="2">Glycosyltransferase family 2 protein</fullName>
    </submittedName>
</protein>
<dbReference type="CDD" id="cd00761">
    <property type="entry name" value="Glyco_tranf_GTA_type"/>
    <property type="match status" value="1"/>
</dbReference>
<dbReference type="Pfam" id="PF00535">
    <property type="entry name" value="Glycos_transf_2"/>
    <property type="match status" value="1"/>
</dbReference>
<dbReference type="AlphaFoldDB" id="A0A9J7AXY3"/>
<dbReference type="PANTHER" id="PTHR43685">
    <property type="entry name" value="GLYCOSYLTRANSFERASE"/>
    <property type="match status" value="1"/>
</dbReference>
<dbReference type="InterPro" id="IPR001173">
    <property type="entry name" value="Glyco_trans_2-like"/>
</dbReference>
<accession>A0A9J7AXY3</accession>
<keyword evidence="3" id="KW-1185">Reference proteome</keyword>
<dbReference type="Proteomes" id="UP001060336">
    <property type="component" value="Chromosome"/>
</dbReference>
<evidence type="ECO:0000259" key="1">
    <source>
        <dbReference type="Pfam" id="PF00535"/>
    </source>
</evidence>
<proteinExistence type="predicted"/>